<dbReference type="GO" id="GO:0005524">
    <property type="term" value="F:ATP binding"/>
    <property type="evidence" value="ECO:0007669"/>
    <property type="project" value="UniProtKB-UniRule"/>
</dbReference>
<dbReference type="SUPFAM" id="SSF56112">
    <property type="entry name" value="Protein kinase-like (PK-like)"/>
    <property type="match status" value="1"/>
</dbReference>
<dbReference type="WBParaSite" id="SBAD_0001096501-mRNA-1">
    <property type="protein sequence ID" value="SBAD_0001096501-mRNA-1"/>
    <property type="gene ID" value="SBAD_0001096501"/>
</dbReference>
<evidence type="ECO:0000313" key="10">
    <source>
        <dbReference type="Proteomes" id="UP000270296"/>
    </source>
</evidence>
<gene>
    <name evidence="9" type="ORF">SBAD_LOCUS10595</name>
</gene>
<dbReference type="PANTHER" id="PTHR24349">
    <property type="entry name" value="SERINE/THREONINE-PROTEIN KINASE"/>
    <property type="match status" value="1"/>
</dbReference>
<evidence type="ECO:0000256" key="4">
    <source>
        <dbReference type="ARBA" id="ARBA00022741"/>
    </source>
</evidence>
<dbReference type="InterPro" id="IPR011009">
    <property type="entry name" value="Kinase-like_dom_sf"/>
</dbReference>
<organism evidence="11">
    <name type="scientific">Soboliphyme baturini</name>
    <dbReference type="NCBI Taxonomy" id="241478"/>
    <lineage>
        <taxon>Eukaryota</taxon>
        <taxon>Metazoa</taxon>
        <taxon>Ecdysozoa</taxon>
        <taxon>Nematoda</taxon>
        <taxon>Enoplea</taxon>
        <taxon>Dorylaimia</taxon>
        <taxon>Dioctophymatida</taxon>
        <taxon>Dioctophymatoidea</taxon>
        <taxon>Soboliphymatidae</taxon>
        <taxon>Soboliphyme</taxon>
    </lineage>
</organism>
<dbReference type="GO" id="GO:0004674">
    <property type="term" value="F:protein serine/threonine kinase activity"/>
    <property type="evidence" value="ECO:0007669"/>
    <property type="project" value="UniProtKB-KW"/>
</dbReference>
<proteinExistence type="inferred from homology"/>
<evidence type="ECO:0000256" key="6">
    <source>
        <dbReference type="ARBA" id="ARBA00022840"/>
    </source>
</evidence>
<evidence type="ECO:0000256" key="3">
    <source>
        <dbReference type="ARBA" id="ARBA00022679"/>
    </source>
</evidence>
<reference evidence="11" key="1">
    <citation type="submission" date="2016-06" db="UniProtKB">
        <authorList>
            <consortium name="WormBaseParasite"/>
        </authorList>
    </citation>
    <scope>IDENTIFICATION</scope>
</reference>
<dbReference type="OrthoDB" id="5794026at2759"/>
<protein>
    <submittedName>
        <fullName evidence="11">Protein kinase domain-containing protein</fullName>
    </submittedName>
</protein>
<dbReference type="FunFam" id="3.30.200.20:FF:000093">
    <property type="entry name" value="Putative map kinase-interacting serine/threonine-protein kinase 1"/>
    <property type="match status" value="1"/>
</dbReference>
<dbReference type="Gene3D" id="1.10.510.10">
    <property type="entry name" value="Transferase(Phosphotransferase) domain 1"/>
    <property type="match status" value="1"/>
</dbReference>
<keyword evidence="5" id="KW-0418">Kinase</keyword>
<dbReference type="PROSITE" id="PS50011">
    <property type="entry name" value="PROTEIN_KINASE_DOM"/>
    <property type="match status" value="1"/>
</dbReference>
<dbReference type="Gene3D" id="3.30.200.20">
    <property type="entry name" value="Phosphorylase Kinase, domain 1"/>
    <property type="match status" value="1"/>
</dbReference>
<dbReference type="SMART" id="SM00220">
    <property type="entry name" value="S_TKc"/>
    <property type="match status" value="1"/>
</dbReference>
<keyword evidence="3" id="KW-0808">Transferase</keyword>
<dbReference type="PROSITE" id="PS00107">
    <property type="entry name" value="PROTEIN_KINASE_ATP"/>
    <property type="match status" value="1"/>
</dbReference>
<reference evidence="9 10" key="2">
    <citation type="submission" date="2018-11" db="EMBL/GenBank/DDBJ databases">
        <authorList>
            <consortium name="Pathogen Informatics"/>
        </authorList>
    </citation>
    <scope>NUCLEOTIDE SEQUENCE [LARGE SCALE GENOMIC DNA]</scope>
</reference>
<evidence type="ECO:0000313" key="11">
    <source>
        <dbReference type="WBParaSite" id="SBAD_0001096501-mRNA-1"/>
    </source>
</evidence>
<sequence length="137" mass="16112">MFRIEDLENGHYILKDEILGQGAFAVVKSCISRLTGEEFAVKIINKDQNRLRVLKEIQTFHLCMGHPNIVQLIEYFEDDNFYLVFEKMRGGPLLDHIQRRICFTELEASMVVRDVAHALQFLHRKSNFMHFHIYVAT</sequence>
<feature type="binding site" evidence="7">
    <location>
        <position position="42"/>
    </location>
    <ligand>
        <name>ATP</name>
        <dbReference type="ChEBI" id="CHEBI:30616"/>
    </ligand>
</feature>
<dbReference type="InterPro" id="IPR050205">
    <property type="entry name" value="CDPK_Ser/Thr_kinases"/>
</dbReference>
<comment type="similarity">
    <text evidence="1">Belongs to the protein kinase superfamily. CAMK Ser/Thr protein kinase family.</text>
</comment>
<accession>A0A183J3Z7</accession>
<dbReference type="Pfam" id="PF00069">
    <property type="entry name" value="Pkinase"/>
    <property type="match status" value="1"/>
</dbReference>
<keyword evidence="6 7" id="KW-0067">ATP-binding</keyword>
<evidence type="ECO:0000256" key="7">
    <source>
        <dbReference type="PROSITE-ProRule" id="PRU10141"/>
    </source>
</evidence>
<dbReference type="EMBL" id="UZAM01014303">
    <property type="protein sequence ID" value="VDP33142.1"/>
    <property type="molecule type" value="Genomic_DNA"/>
</dbReference>
<dbReference type="Proteomes" id="UP000270296">
    <property type="component" value="Unassembled WGS sequence"/>
</dbReference>
<keyword evidence="10" id="KW-1185">Reference proteome</keyword>
<feature type="domain" description="Protein kinase" evidence="8">
    <location>
        <begin position="13"/>
        <end position="137"/>
    </location>
</feature>
<name>A0A183J3Z7_9BILA</name>
<evidence type="ECO:0000256" key="5">
    <source>
        <dbReference type="ARBA" id="ARBA00022777"/>
    </source>
</evidence>
<dbReference type="InterPro" id="IPR017441">
    <property type="entry name" value="Protein_kinase_ATP_BS"/>
</dbReference>
<evidence type="ECO:0000256" key="2">
    <source>
        <dbReference type="ARBA" id="ARBA00022527"/>
    </source>
</evidence>
<dbReference type="InterPro" id="IPR000719">
    <property type="entry name" value="Prot_kinase_dom"/>
</dbReference>
<evidence type="ECO:0000256" key="1">
    <source>
        <dbReference type="ARBA" id="ARBA00006692"/>
    </source>
</evidence>
<evidence type="ECO:0000259" key="8">
    <source>
        <dbReference type="PROSITE" id="PS50011"/>
    </source>
</evidence>
<evidence type="ECO:0000313" key="9">
    <source>
        <dbReference type="EMBL" id="VDP33142.1"/>
    </source>
</evidence>
<keyword evidence="2" id="KW-0723">Serine/threonine-protein kinase</keyword>
<keyword evidence="4 7" id="KW-0547">Nucleotide-binding</keyword>
<dbReference type="AlphaFoldDB" id="A0A183J3Z7"/>